<feature type="transmembrane region" description="Helical" evidence="1">
    <location>
        <begin position="987"/>
        <end position="1009"/>
    </location>
</feature>
<dbReference type="PANTHER" id="PTHR31378">
    <property type="entry name" value="EGF-LIKE DOMAIN-CONTAINING PROTEIN-RELATED-RELATED"/>
    <property type="match status" value="1"/>
</dbReference>
<keyword evidence="8" id="KW-1185">Reference proteome</keyword>
<organism evidence="7 8">
    <name type="scientific">Dictyostelium discoideum</name>
    <name type="common">Social amoeba</name>
    <dbReference type="NCBI Taxonomy" id="44689"/>
    <lineage>
        <taxon>Eukaryota</taxon>
        <taxon>Amoebozoa</taxon>
        <taxon>Evosea</taxon>
        <taxon>Eumycetozoa</taxon>
        <taxon>Dictyostelia</taxon>
        <taxon>Dictyosteliales</taxon>
        <taxon>Dictyosteliaceae</taxon>
        <taxon>Dictyostelium</taxon>
    </lineage>
</organism>
<feature type="domain" description="DUF7743" evidence="5">
    <location>
        <begin position="104"/>
        <end position="205"/>
    </location>
</feature>
<dbReference type="InterPro" id="IPR054484">
    <property type="entry name" value="ComC_SSD"/>
</dbReference>
<dbReference type="PaxDb" id="44689-DDB0205517"/>
<gene>
    <name evidence="7" type="ORF">DDB_G0278531</name>
</gene>
<dbReference type="GeneID" id="8621630"/>
<evidence type="ECO:0000313" key="8">
    <source>
        <dbReference type="Proteomes" id="UP000002195"/>
    </source>
</evidence>
<dbReference type="InterPro" id="IPR057709">
    <property type="entry name" value="DUF7949"/>
</dbReference>
<dbReference type="KEGG" id="ddi:DDB_G0278531"/>
<dbReference type="AlphaFoldDB" id="Q54XX7"/>
<feature type="domain" description="DUF7035" evidence="4">
    <location>
        <begin position="314"/>
        <end position="450"/>
    </location>
</feature>
<dbReference type="InParanoid" id="Q54XX7"/>
<dbReference type="InterPro" id="IPR055462">
    <property type="entry name" value="DUF7034"/>
</dbReference>
<evidence type="ECO:0000259" key="4">
    <source>
        <dbReference type="Pfam" id="PF23034"/>
    </source>
</evidence>
<dbReference type="InterPro" id="IPR056645">
    <property type="entry name" value="DUF7743"/>
</dbReference>
<dbReference type="dictyBase" id="DDB_G0278531"/>
<dbReference type="eggNOG" id="ENOG502SC7H">
    <property type="taxonomic scope" value="Eukaryota"/>
</dbReference>
<evidence type="ECO:0000259" key="6">
    <source>
        <dbReference type="Pfam" id="PF25820"/>
    </source>
</evidence>
<evidence type="ECO:0008006" key="9">
    <source>
        <dbReference type="Google" id="ProtNLM"/>
    </source>
</evidence>
<keyword evidence="1" id="KW-1133">Transmembrane helix</keyword>
<feature type="domain" description="DUF7949" evidence="6">
    <location>
        <begin position="695"/>
        <end position="729"/>
    </location>
</feature>
<dbReference type="CDD" id="cd21699">
    <property type="entry name" value="JMTM_APP_like"/>
    <property type="match status" value="1"/>
</dbReference>
<dbReference type="HOGENOM" id="CLU_004923_0_0_1"/>
<dbReference type="OMA" id="RTENENR"/>
<keyword evidence="1" id="KW-0472">Membrane</keyword>
<dbReference type="Pfam" id="PF22933">
    <property type="entry name" value="ComC_SSD"/>
    <property type="match status" value="1"/>
</dbReference>
<reference evidence="7 8" key="1">
    <citation type="journal article" date="2005" name="Nature">
        <title>The genome of the social amoeba Dictyostelium discoideum.</title>
        <authorList>
            <consortium name="The Dictyostelium discoideum Sequencing Consortium"/>
            <person name="Eichinger L."/>
            <person name="Pachebat J.A."/>
            <person name="Glockner G."/>
            <person name="Rajandream M.A."/>
            <person name="Sucgang R."/>
            <person name="Berriman M."/>
            <person name="Song J."/>
            <person name="Olsen R."/>
            <person name="Szafranski K."/>
            <person name="Xu Q."/>
            <person name="Tunggal B."/>
            <person name="Kummerfeld S."/>
            <person name="Madera M."/>
            <person name="Konfortov B.A."/>
            <person name="Rivero F."/>
            <person name="Bankier A.T."/>
            <person name="Lehmann R."/>
            <person name="Hamlin N."/>
            <person name="Davies R."/>
            <person name="Gaudet P."/>
            <person name="Fey P."/>
            <person name="Pilcher K."/>
            <person name="Chen G."/>
            <person name="Saunders D."/>
            <person name="Sodergren E."/>
            <person name="Davis P."/>
            <person name="Kerhornou A."/>
            <person name="Nie X."/>
            <person name="Hall N."/>
            <person name="Anjard C."/>
            <person name="Hemphill L."/>
            <person name="Bason N."/>
            <person name="Farbrother P."/>
            <person name="Desany B."/>
            <person name="Just E."/>
            <person name="Morio T."/>
            <person name="Rost R."/>
            <person name="Churcher C."/>
            <person name="Cooper J."/>
            <person name="Haydock S."/>
            <person name="van Driessche N."/>
            <person name="Cronin A."/>
            <person name="Goodhead I."/>
            <person name="Muzny D."/>
            <person name="Mourier T."/>
            <person name="Pain A."/>
            <person name="Lu M."/>
            <person name="Harper D."/>
            <person name="Lindsay R."/>
            <person name="Hauser H."/>
            <person name="James K."/>
            <person name="Quiles M."/>
            <person name="Madan Babu M."/>
            <person name="Saito T."/>
            <person name="Buchrieser C."/>
            <person name="Wardroper A."/>
            <person name="Felder M."/>
            <person name="Thangavelu M."/>
            <person name="Johnson D."/>
            <person name="Knights A."/>
            <person name="Loulseged H."/>
            <person name="Mungall K."/>
            <person name="Oliver K."/>
            <person name="Price C."/>
            <person name="Quail M.A."/>
            <person name="Urushihara H."/>
            <person name="Hernandez J."/>
            <person name="Rabbinowitsch E."/>
            <person name="Steffen D."/>
            <person name="Sanders M."/>
            <person name="Ma J."/>
            <person name="Kohara Y."/>
            <person name="Sharp S."/>
            <person name="Simmonds M."/>
            <person name="Spiegler S."/>
            <person name="Tivey A."/>
            <person name="Sugano S."/>
            <person name="White B."/>
            <person name="Walker D."/>
            <person name="Woodward J."/>
            <person name="Winckler T."/>
            <person name="Tanaka Y."/>
            <person name="Shaulsky G."/>
            <person name="Schleicher M."/>
            <person name="Weinstock G."/>
            <person name="Rosenthal A."/>
            <person name="Cox E.C."/>
            <person name="Chisholm R.L."/>
            <person name="Gibbs R."/>
            <person name="Loomis W.F."/>
            <person name="Platzer M."/>
            <person name="Kay R.R."/>
            <person name="Williams J."/>
            <person name="Dear P.H."/>
            <person name="Noegel A.A."/>
            <person name="Barrell B."/>
            <person name="Kuspa A."/>
        </authorList>
    </citation>
    <scope>NUCLEOTIDE SEQUENCE [LARGE SCALE GENOMIC DNA]</scope>
    <source>
        <strain evidence="7 8">AX4</strain>
    </source>
</reference>
<evidence type="ECO:0000259" key="5">
    <source>
        <dbReference type="Pfam" id="PF24893"/>
    </source>
</evidence>
<evidence type="ECO:0000259" key="2">
    <source>
        <dbReference type="Pfam" id="PF22933"/>
    </source>
</evidence>
<accession>Q54XX7</accession>
<keyword evidence="1" id="KW-0812">Transmembrane</keyword>
<dbReference type="Proteomes" id="UP000002195">
    <property type="component" value="Unassembled WGS sequence"/>
</dbReference>
<sequence length="1029" mass="115757">MYIYFFFAEYLPTELVGLVHGLDNNVVTLNVFNANYKLNEFIYSINENQLIKGFPFGFYSGYNSNFKICVSGFVNTIQNEQMVLQCKPVTSSTILSSTIPIISGDTTPPKLTNFTILQLSPLKYLLKLHIVSINELFQINSFTNSGSTEKIGLESFVSGNLFEGDYEIILSTRSLNKIQLIDRVRNKVEYNNFDIISLNPISKFTSPFISYKFNLNDFNDISFSINDLNLLNNTGDVPMSLMLLDPVSISINENIRYPINYNDDIESFECKFIIPSNNIFGEIPYVIFFSLTGKIYNSLLSSSAQLRVNETYLDNQGPLISLIIKKNNIDNISGSDFVGWTFRILDDYNGFESGFIKVMGSNDNSIYNFNLTLNDLLYGDKWNGTYKIDIPVDETCISQEFVIIHVTLLDANKIPSIYNIYSENQKSISNPFINFYNDGINVTRLPITCSSSYPTVTGKPVIIDLKLSTQTIDVGKLTDRSVTISATFNLTDENNFNYNLTPIFYLTSPTLDLIECDAPTYQIIAGGIRYICETEIPIGFGYPGPIFISIYGLRYKNGYFAGYPTSDLLLVGNNKHYLNTTFSLNNPIITSHDDVYSYGGKIWLYGIGFNQNQTVYINYLNGGFNSNIFEAIDSISTYSRAFTIAIKETEYPFIIKIISYEGVISNEYLINPILFIPPPPVETQTPLPTNSPQVCKGNPQCGGSKQGYCSSTGCICYSPWVGLSCQSKVVIVPPPKLNETKPSINITKPSNGSDDNLSFTALVSIVSLRELDFKNNVIKTYKFDKWIQTKLKDNRYQYIVNLETSFNNNTKLNCTTTVITEWFNSTTNITFANQNLIMNPSSLKYNINITTYPFENQLNTLQLIIQAKAISNEIDYNSCSSKDFGETVNDNSNYVQLKVNDNSLYGRFIKRAIVDGNLNSINNIILNGQSDDDDSTTYYSSESLIAISIPYYKNLIQLDPDFGILLDSDSANSICKENSENKLSTGAIIGIVLGCVGCAILITISIFLAKKYKYHLRNIKPLKLKKMKN</sequence>
<feature type="domain" description="ComC supersandwich" evidence="2">
    <location>
        <begin position="763"/>
        <end position="965"/>
    </location>
</feature>
<comment type="caution">
    <text evidence="7">The sequence shown here is derived from an EMBL/GenBank/DDBJ whole genome shotgun (WGS) entry which is preliminary data.</text>
</comment>
<dbReference type="VEuPathDB" id="AmoebaDB:DDB_G0278531"/>
<dbReference type="Pfam" id="PF24893">
    <property type="entry name" value="DUF7743"/>
    <property type="match status" value="1"/>
</dbReference>
<dbReference type="FunCoup" id="Q54XX7">
    <property type="interactions" value="141"/>
</dbReference>
<evidence type="ECO:0000313" key="7">
    <source>
        <dbReference type="EMBL" id="EAL68438.1"/>
    </source>
</evidence>
<feature type="domain" description="DUF7034" evidence="3">
    <location>
        <begin position="460"/>
        <end position="583"/>
    </location>
</feature>
<evidence type="ECO:0000259" key="3">
    <source>
        <dbReference type="Pfam" id="PF23033"/>
    </source>
</evidence>
<dbReference type="InterPro" id="IPR055463">
    <property type="entry name" value="DUF7035"/>
</dbReference>
<dbReference type="PhylomeDB" id="Q54XX7"/>
<dbReference type="Pfam" id="PF25820">
    <property type="entry name" value="DUF7949"/>
    <property type="match status" value="1"/>
</dbReference>
<dbReference type="PANTHER" id="PTHR31378:SF29">
    <property type="entry name" value="EGF-LIKE DOMAIN-CONTAINING PROTEIN-RELATED"/>
    <property type="match status" value="1"/>
</dbReference>
<dbReference type="Pfam" id="PF23033">
    <property type="entry name" value="DUF7034"/>
    <property type="match status" value="1"/>
</dbReference>
<evidence type="ECO:0000256" key="1">
    <source>
        <dbReference type="SAM" id="Phobius"/>
    </source>
</evidence>
<name>Q54XX7_DICDI</name>
<dbReference type="EMBL" id="AAFI02000023">
    <property type="protein sequence ID" value="EAL68438.1"/>
    <property type="molecule type" value="Genomic_DNA"/>
</dbReference>
<protein>
    <recommendedName>
        <fullName evidence="9">EGF-like domain-containing protein</fullName>
    </recommendedName>
</protein>
<proteinExistence type="predicted"/>
<dbReference type="RefSeq" id="XP_642425.1">
    <property type="nucleotide sequence ID" value="XM_637333.1"/>
</dbReference>
<dbReference type="Pfam" id="PF23034">
    <property type="entry name" value="DUF7035"/>
    <property type="match status" value="1"/>
</dbReference>